<reference evidence="3" key="1">
    <citation type="submission" date="2021-01" db="EMBL/GenBank/DDBJ databases">
        <authorList>
            <person name="Corre E."/>
            <person name="Pelletier E."/>
            <person name="Niang G."/>
            <person name="Scheremetjew M."/>
            <person name="Finn R."/>
            <person name="Kale V."/>
            <person name="Holt S."/>
            <person name="Cochrane G."/>
            <person name="Meng A."/>
            <person name="Brown T."/>
            <person name="Cohen L."/>
        </authorList>
    </citation>
    <scope>NUCLEOTIDE SEQUENCE</scope>
    <source>
        <strain evidence="3">CCMP127</strain>
    </source>
</reference>
<evidence type="ECO:0000259" key="2">
    <source>
        <dbReference type="PROSITE" id="PS50280"/>
    </source>
</evidence>
<dbReference type="Pfam" id="PF00856">
    <property type="entry name" value="SET"/>
    <property type="match status" value="1"/>
</dbReference>
<dbReference type="Gene3D" id="2.170.270.10">
    <property type="entry name" value="SET domain"/>
    <property type="match status" value="1"/>
</dbReference>
<keyword evidence="1" id="KW-0732">Signal</keyword>
<organism evidence="3">
    <name type="scientific">Amphora coffeiformis</name>
    <dbReference type="NCBI Taxonomy" id="265554"/>
    <lineage>
        <taxon>Eukaryota</taxon>
        <taxon>Sar</taxon>
        <taxon>Stramenopiles</taxon>
        <taxon>Ochrophyta</taxon>
        <taxon>Bacillariophyta</taxon>
        <taxon>Bacillariophyceae</taxon>
        <taxon>Bacillariophycidae</taxon>
        <taxon>Thalassiophysales</taxon>
        <taxon>Catenulaceae</taxon>
        <taxon>Amphora</taxon>
    </lineage>
</organism>
<feature type="signal peptide" evidence="1">
    <location>
        <begin position="1"/>
        <end position="21"/>
    </location>
</feature>
<evidence type="ECO:0000313" key="3">
    <source>
        <dbReference type="EMBL" id="CAE0420064.1"/>
    </source>
</evidence>
<feature type="domain" description="SET" evidence="2">
    <location>
        <begin position="307"/>
        <end position="463"/>
    </location>
</feature>
<sequence>MSIMSKSGVFSLGLSLSLSMAAREAPQAIAKEATNSQCRVYFAPSTIPGAGFGMFAGVDFDPGQTVTPGDLVVPYLDMPWHNGVFEDDELGFLWNEYSWDVAGFKWMDQEGFHISGASFGIGAVPNCWLPLVNVADTATDYDMVGLHRSRDPGAGAFTPYHNRRGYATTEIPAGMELFVDYGYSYFETRTSSYGPVPHEDDYELGDNLMEAFYNLTKEMGWSKRHLECKEGQVCEDDVIDETTQTYRTSLYDLMLSFKDTFFSPVLATLPQDISAMEFVADHGVKYSEYQRSIKSIDWLEEHGTCMDNLRPGQSSIKQAGRGAFAHRDIPKDTAIAPIPLIHADRNIFGMYQAVEDSHPDNLSEHQPNHQQNPIHQQLLLNYCFGHRHTQLLLCPYGVSTALINHSKENANAKIQWSEKSMRRPEWLTQHPSEWIHEMTAGLAFDLVATRDIRSGEEVLIDYGDEWEQAWQAHVEQWEPPANAKKYLSAYILERIERLHTTSEGSYSSETKDIFCRDEYRIFAGLEKAEYHLHSCRIAERFQDPKTGEYHYVAEITERIEYVDVAGQDDSCQEVFREVLFDVPRDCFFIEDAFYSRDHAQPWSFRHDMR</sequence>
<proteinExistence type="predicted"/>
<dbReference type="EMBL" id="HBIM01022739">
    <property type="protein sequence ID" value="CAE0420064.1"/>
    <property type="molecule type" value="Transcribed_RNA"/>
</dbReference>
<dbReference type="InterPro" id="IPR001214">
    <property type="entry name" value="SET_dom"/>
</dbReference>
<dbReference type="PROSITE" id="PS50280">
    <property type="entry name" value="SET"/>
    <property type="match status" value="1"/>
</dbReference>
<accession>A0A7S3LEN8</accession>
<dbReference type="InterPro" id="IPR046341">
    <property type="entry name" value="SET_dom_sf"/>
</dbReference>
<name>A0A7S3LEN8_9STRA</name>
<feature type="chain" id="PRO_5030689341" description="SET domain-containing protein" evidence="1">
    <location>
        <begin position="22"/>
        <end position="609"/>
    </location>
</feature>
<evidence type="ECO:0000256" key="1">
    <source>
        <dbReference type="SAM" id="SignalP"/>
    </source>
</evidence>
<gene>
    <name evidence="3" type="ORF">ACOF00016_LOCUS16855</name>
</gene>
<dbReference type="AlphaFoldDB" id="A0A7S3LEN8"/>
<dbReference type="SUPFAM" id="SSF82199">
    <property type="entry name" value="SET domain"/>
    <property type="match status" value="2"/>
</dbReference>
<protein>
    <recommendedName>
        <fullName evidence="2">SET domain-containing protein</fullName>
    </recommendedName>
</protein>